<dbReference type="Gene3D" id="3.40.50.1240">
    <property type="entry name" value="Phosphoglycerate mutase-like"/>
    <property type="match status" value="1"/>
</dbReference>
<dbReference type="Pfam" id="PF00300">
    <property type="entry name" value="His_Phos_1"/>
    <property type="match status" value="1"/>
</dbReference>
<dbReference type="PROSITE" id="PS00175">
    <property type="entry name" value="PG_MUTASE"/>
    <property type="match status" value="1"/>
</dbReference>
<dbReference type="CDD" id="cd07067">
    <property type="entry name" value="HP_PGM_like"/>
    <property type="match status" value="1"/>
</dbReference>
<accession>A0ABY8H409</accession>
<dbReference type="RefSeq" id="WP_278156950.1">
    <property type="nucleotide sequence ID" value="NZ_CP121252.1"/>
</dbReference>
<sequence length="184" mass="20108">MVNVRWALVRHGQTEWNQLRLLQGVTDNVLTAAGRHQASLAGGDLSRYGVWDRIVSSPLIRARQTAERIADIIGTPVLEIADDLAERDFGFAEGASVAGLDDAERQALMNQGESEDSVLARAHTVCVRLAAQHPDERIVLVTHGTLIRTVLDHAYHTSTPRVDNGEVAYVDAALLTRPISLQKS</sequence>
<dbReference type="InterPro" id="IPR051695">
    <property type="entry name" value="Phosphoglycerate_Mutase"/>
</dbReference>
<evidence type="ECO:0000313" key="3">
    <source>
        <dbReference type="Proteomes" id="UP001219037"/>
    </source>
</evidence>
<dbReference type="InterPro" id="IPR029033">
    <property type="entry name" value="His_PPase_superfam"/>
</dbReference>
<dbReference type="SUPFAM" id="SSF53254">
    <property type="entry name" value="Phosphoglycerate mutase-like"/>
    <property type="match status" value="1"/>
</dbReference>
<name>A0ABY8H409_9MICC</name>
<dbReference type="PANTHER" id="PTHR46517">
    <property type="entry name" value="FRUCTOSE-2,6-BISPHOSPHATASE TIGAR"/>
    <property type="match status" value="1"/>
</dbReference>
<organism evidence="2 3">
    <name type="scientific">Citricoccus muralis</name>
    <dbReference type="NCBI Taxonomy" id="169134"/>
    <lineage>
        <taxon>Bacteria</taxon>
        <taxon>Bacillati</taxon>
        <taxon>Actinomycetota</taxon>
        <taxon>Actinomycetes</taxon>
        <taxon>Micrococcales</taxon>
        <taxon>Micrococcaceae</taxon>
        <taxon>Citricoccus</taxon>
    </lineage>
</organism>
<evidence type="ECO:0000256" key="1">
    <source>
        <dbReference type="ARBA" id="ARBA00022801"/>
    </source>
</evidence>
<dbReference type="InterPro" id="IPR013078">
    <property type="entry name" value="His_Pase_superF_clade-1"/>
</dbReference>
<dbReference type="SMART" id="SM00855">
    <property type="entry name" value="PGAM"/>
    <property type="match status" value="1"/>
</dbReference>
<reference evidence="2 3" key="1">
    <citation type="submission" date="2023-04" db="EMBL/GenBank/DDBJ databases">
        <title>Funneling lignin-derived compounds into biodiesel using alkali-halophilic Citricoccus sp. P2.</title>
        <authorList>
            <person name="Luo C.-B."/>
        </authorList>
    </citation>
    <scope>NUCLEOTIDE SEQUENCE [LARGE SCALE GENOMIC DNA]</scope>
    <source>
        <strain evidence="2 3">P2</strain>
    </source>
</reference>
<dbReference type="GO" id="GO:0016787">
    <property type="term" value="F:hydrolase activity"/>
    <property type="evidence" value="ECO:0007669"/>
    <property type="project" value="UniProtKB-KW"/>
</dbReference>
<dbReference type="PANTHER" id="PTHR46517:SF1">
    <property type="entry name" value="FRUCTOSE-2,6-BISPHOSPHATASE TIGAR"/>
    <property type="match status" value="1"/>
</dbReference>
<keyword evidence="3" id="KW-1185">Reference proteome</keyword>
<keyword evidence="1 2" id="KW-0378">Hydrolase</keyword>
<protein>
    <submittedName>
        <fullName evidence="2">Histidine phosphatase family protein</fullName>
        <ecNumber evidence="2">3.1.3.-</ecNumber>
    </submittedName>
</protein>
<dbReference type="EMBL" id="CP121252">
    <property type="protein sequence ID" value="WFP15878.1"/>
    <property type="molecule type" value="Genomic_DNA"/>
</dbReference>
<gene>
    <name evidence="2" type="ORF">P8192_10790</name>
</gene>
<proteinExistence type="predicted"/>
<dbReference type="EC" id="3.1.3.-" evidence="2"/>
<evidence type="ECO:0000313" key="2">
    <source>
        <dbReference type="EMBL" id="WFP15878.1"/>
    </source>
</evidence>
<dbReference type="InterPro" id="IPR001345">
    <property type="entry name" value="PG/BPGM_mutase_AS"/>
</dbReference>
<dbReference type="Proteomes" id="UP001219037">
    <property type="component" value="Chromosome"/>
</dbReference>